<comment type="caution">
    <text evidence="1">The sequence shown here is derived from an EMBL/GenBank/DDBJ whole genome shotgun (WGS) entry which is preliminary data.</text>
</comment>
<keyword evidence="2" id="KW-1185">Reference proteome</keyword>
<evidence type="ECO:0000313" key="2">
    <source>
        <dbReference type="Proteomes" id="UP000317652"/>
    </source>
</evidence>
<dbReference type="RefSeq" id="WP_142980985.1">
    <property type="nucleotide sequence ID" value="NZ_CABGGS010000001.1"/>
</dbReference>
<gene>
    <name evidence="1" type="ORF">SB6411_00209</name>
</gene>
<evidence type="ECO:0000313" key="1">
    <source>
        <dbReference type="EMBL" id="VUS22692.1"/>
    </source>
</evidence>
<dbReference type="Proteomes" id="UP000317652">
    <property type="component" value="Unassembled WGS sequence"/>
</dbReference>
<dbReference type="InterPro" id="IPR014974">
    <property type="entry name" value="DUF1833"/>
</dbReference>
<reference evidence="1 2" key="1">
    <citation type="submission" date="2019-07" db="EMBL/GenBank/DDBJ databases">
        <authorList>
            <person name="Brisse S."/>
            <person name="Rodrigues C."/>
            <person name="Thorpe H."/>
        </authorList>
    </citation>
    <scope>NUCLEOTIDE SEQUENCE [LARGE SCALE GENOMIC DNA]</scope>
    <source>
        <strain evidence="1">SB6411</strain>
    </source>
</reference>
<dbReference type="Pfam" id="PF08875">
    <property type="entry name" value="DUF1833"/>
    <property type="match status" value="1"/>
</dbReference>
<proteinExistence type="predicted"/>
<sequence length="161" mass="17629">MTILERLYASSGSEVIHDTLQITAGDEKYWITRGWDDVTVTLENGQEATFEGCAVEIALPARNADGTQDLKFSLSNIDGVVSGAIDKILDEMKSATLTYRRYISSDLSAPAAAPYTLDVKSGSWTASAVQLTAGYMDILKTAWPRLRFNLAEHPGLRYMSS</sequence>
<evidence type="ECO:0008006" key="3">
    <source>
        <dbReference type="Google" id="ProtNLM"/>
    </source>
</evidence>
<organism evidence="1 2">
    <name type="scientific">Klebsiella spallanzanii</name>
    <dbReference type="NCBI Taxonomy" id="2587528"/>
    <lineage>
        <taxon>Bacteria</taxon>
        <taxon>Pseudomonadati</taxon>
        <taxon>Pseudomonadota</taxon>
        <taxon>Gammaproteobacteria</taxon>
        <taxon>Enterobacterales</taxon>
        <taxon>Enterobacteriaceae</taxon>
        <taxon>Klebsiella/Raoultella group</taxon>
        <taxon>Klebsiella</taxon>
    </lineage>
</organism>
<name>A0ABY6V439_9ENTR</name>
<protein>
    <recommendedName>
        <fullName evidence="3">ArsR family transcriptional regulator</fullName>
    </recommendedName>
</protein>
<dbReference type="EMBL" id="CABGGS010000001">
    <property type="protein sequence ID" value="VUS22692.1"/>
    <property type="molecule type" value="Genomic_DNA"/>
</dbReference>
<accession>A0ABY6V439</accession>